<name>A0A8G2FXU2_PICTO</name>
<dbReference type="AlphaFoldDB" id="A0A8G2FXU2"/>
<reference evidence="1 2" key="1">
    <citation type="submission" date="2017-04" db="EMBL/GenBank/DDBJ databases">
        <authorList>
            <person name="Varghese N."/>
            <person name="Submissions S."/>
        </authorList>
    </citation>
    <scope>NUCLEOTIDE SEQUENCE [LARGE SCALE GENOMIC DNA]</scope>
    <source>
        <strain evidence="1 2">DSM 9789</strain>
    </source>
</reference>
<protein>
    <submittedName>
        <fullName evidence="1">Uncharacterized protein</fullName>
    </submittedName>
</protein>
<accession>A0A8G2FXU2</accession>
<keyword evidence="2" id="KW-1185">Reference proteome</keyword>
<dbReference type="Proteomes" id="UP000192315">
    <property type="component" value="Unassembled WGS sequence"/>
</dbReference>
<evidence type="ECO:0000313" key="2">
    <source>
        <dbReference type="Proteomes" id="UP000192315"/>
    </source>
</evidence>
<comment type="caution">
    <text evidence="1">The sequence shown here is derived from an EMBL/GenBank/DDBJ whole genome shotgun (WGS) entry which is preliminary data.</text>
</comment>
<sequence length="216" mass="24467">MNIPGLLLNPLKNVSVSYAWYNKQNGIIKWTFMNPNNKEISFILLRGINYNNNVSDVYPFGNAFYPVYYENFGVEFALRPVPLKNTGIESNSPPLAVFENPDDTKFVAFLFTLAPGETYEMLEGGWTGIEPGGISTVTAHYISTGRFSIKFNTDQCSLYNSEANENYPCPENPLNVRSSLMSLRKIVKPLFNDDITPVNPDNLSLNQLIWYILEQL</sequence>
<evidence type="ECO:0000313" key="1">
    <source>
        <dbReference type="EMBL" id="SMD31491.1"/>
    </source>
</evidence>
<dbReference type="RefSeq" id="WP_084273178.1">
    <property type="nucleotide sequence ID" value="NZ_FWYE01000004.1"/>
</dbReference>
<dbReference type="EMBL" id="FWYE01000004">
    <property type="protein sequence ID" value="SMD31491.1"/>
    <property type="molecule type" value="Genomic_DNA"/>
</dbReference>
<organism evidence="1 2">
    <name type="scientific">Picrophilus torridus (strain ATCC 700027 / DSM 9790 / JCM 10055 / NBRC 100828 / KAW 2/3)</name>
    <dbReference type="NCBI Taxonomy" id="1122961"/>
    <lineage>
        <taxon>Archaea</taxon>
        <taxon>Methanobacteriati</taxon>
        <taxon>Thermoplasmatota</taxon>
        <taxon>Thermoplasmata</taxon>
        <taxon>Thermoplasmatales</taxon>
        <taxon>Picrophilaceae</taxon>
        <taxon>Picrophilus</taxon>
    </lineage>
</organism>
<proteinExistence type="predicted"/>
<gene>
    <name evidence="1" type="ORF">SAMN02745355_1436</name>
</gene>